<feature type="transmembrane region" description="Helical" evidence="1">
    <location>
        <begin position="74"/>
        <end position="94"/>
    </location>
</feature>
<dbReference type="EMBL" id="JACRWE010000003">
    <property type="protein sequence ID" value="MBC5996851.1"/>
    <property type="molecule type" value="Genomic_DNA"/>
</dbReference>
<keyword evidence="1" id="KW-0472">Membrane</keyword>
<feature type="transmembrane region" description="Helical" evidence="1">
    <location>
        <begin position="128"/>
        <end position="151"/>
    </location>
</feature>
<dbReference type="Pfam" id="PF06177">
    <property type="entry name" value="QueT"/>
    <property type="match status" value="1"/>
</dbReference>
<reference evidence="2 3" key="1">
    <citation type="submission" date="2020-08" db="EMBL/GenBank/DDBJ databases">
        <authorList>
            <person name="Liu C."/>
            <person name="Sun Q."/>
        </authorList>
    </citation>
    <scope>NUCLEOTIDE SEQUENCE [LARGE SCALE GENOMIC DNA]</scope>
    <source>
        <strain evidence="2 3">NSJ-18</strain>
    </source>
</reference>
<name>A0ABR7JPK0_9FIRM</name>
<organism evidence="2 3">
    <name type="scientific">Romboutsia faecis</name>
    <dbReference type="NCBI Taxonomy" id="2764597"/>
    <lineage>
        <taxon>Bacteria</taxon>
        <taxon>Bacillati</taxon>
        <taxon>Bacillota</taxon>
        <taxon>Clostridia</taxon>
        <taxon>Peptostreptococcales</taxon>
        <taxon>Peptostreptococcaceae</taxon>
        <taxon>Romboutsia</taxon>
    </lineage>
</organism>
<gene>
    <name evidence="2" type="ORF">H8923_08770</name>
</gene>
<evidence type="ECO:0000313" key="3">
    <source>
        <dbReference type="Proteomes" id="UP000609849"/>
    </source>
</evidence>
<proteinExistence type="predicted"/>
<keyword evidence="3" id="KW-1185">Reference proteome</keyword>
<comment type="caution">
    <text evidence="2">The sequence shown here is derived from an EMBL/GenBank/DDBJ whole genome shotgun (WGS) entry which is preliminary data.</text>
</comment>
<accession>A0ABR7JPK0</accession>
<dbReference type="PANTHER" id="PTHR40044:SF1">
    <property type="entry name" value="INTEGRAL MEMBRANE PROTEIN"/>
    <property type="match status" value="1"/>
</dbReference>
<protein>
    <submittedName>
        <fullName evidence="2">QueT transporter family protein</fullName>
    </submittedName>
</protein>
<dbReference type="Gene3D" id="1.10.1760.20">
    <property type="match status" value="1"/>
</dbReference>
<dbReference type="PANTHER" id="PTHR40044">
    <property type="entry name" value="INTEGRAL MEMBRANE PROTEIN-RELATED"/>
    <property type="match status" value="1"/>
</dbReference>
<dbReference type="Proteomes" id="UP000609849">
    <property type="component" value="Unassembled WGS sequence"/>
</dbReference>
<sequence>MTKKTRSIVMTAIVAALYATLTLGLPLISYGPIQFRLSEVMTLLPLFSRKYIVGLTLGCFLANLLGPYGVPDIIFGTLATFISVYLVYITGKYIKDKTGYIYIASLWPVIVNAIIVAVQLNVFFEMPLFITMLEVGFGQFMVITIIGVPLFKAVNNKYGKYLNNMF</sequence>
<keyword evidence="1" id="KW-0812">Transmembrane</keyword>
<evidence type="ECO:0000256" key="1">
    <source>
        <dbReference type="SAM" id="Phobius"/>
    </source>
</evidence>
<dbReference type="RefSeq" id="WP_153971681.1">
    <property type="nucleotide sequence ID" value="NZ_JACRWE010000003.1"/>
</dbReference>
<dbReference type="InterPro" id="IPR010387">
    <property type="entry name" value="QueT"/>
</dbReference>
<feature type="transmembrane region" description="Helical" evidence="1">
    <location>
        <begin position="101"/>
        <end position="122"/>
    </location>
</feature>
<keyword evidence="1" id="KW-1133">Transmembrane helix</keyword>
<dbReference type="PIRSF" id="PIRSF031501">
    <property type="entry name" value="QueT"/>
    <property type="match status" value="1"/>
</dbReference>
<feature type="transmembrane region" description="Helical" evidence="1">
    <location>
        <begin position="6"/>
        <end position="30"/>
    </location>
</feature>
<evidence type="ECO:0000313" key="2">
    <source>
        <dbReference type="EMBL" id="MBC5996851.1"/>
    </source>
</evidence>